<accession>A0A495XZ12</accession>
<dbReference type="PANTHER" id="PTHR30327">
    <property type="entry name" value="UNCHARACTERIZED PROTEIN YQGE"/>
    <property type="match status" value="1"/>
</dbReference>
<gene>
    <name evidence="3" type="ORF">DFJ68_0385</name>
</gene>
<reference evidence="3 4" key="1">
    <citation type="submission" date="2018-10" db="EMBL/GenBank/DDBJ databases">
        <title>Sequencing the genomes of 1000 actinobacteria strains.</title>
        <authorList>
            <person name="Klenk H.-P."/>
        </authorList>
    </citation>
    <scope>NUCLEOTIDE SEQUENCE [LARGE SCALE GENOMIC DNA]</scope>
    <source>
        <strain evidence="3 4">DSM 44267</strain>
    </source>
</reference>
<dbReference type="HAMAP" id="MF_00758">
    <property type="entry name" value="UPF0301"/>
    <property type="match status" value="1"/>
</dbReference>
<evidence type="ECO:0000313" key="4">
    <source>
        <dbReference type="Proteomes" id="UP000278440"/>
    </source>
</evidence>
<dbReference type="Pfam" id="PF02622">
    <property type="entry name" value="DUF179"/>
    <property type="match status" value="1"/>
</dbReference>
<proteinExistence type="inferred from homology"/>
<dbReference type="GO" id="GO:0005829">
    <property type="term" value="C:cytosol"/>
    <property type="evidence" value="ECO:0007669"/>
    <property type="project" value="TreeGrafter"/>
</dbReference>
<name>A0A495XZ12_9MICO</name>
<dbReference type="PANTHER" id="PTHR30327:SF1">
    <property type="entry name" value="UPF0301 PROTEIN YQGE"/>
    <property type="match status" value="1"/>
</dbReference>
<dbReference type="EMBL" id="RBXT01000001">
    <property type="protein sequence ID" value="RKT76978.1"/>
    <property type="molecule type" value="Genomic_DNA"/>
</dbReference>
<organism evidence="3 4">
    <name type="scientific">Terracoccus luteus</name>
    <dbReference type="NCBI Taxonomy" id="53356"/>
    <lineage>
        <taxon>Bacteria</taxon>
        <taxon>Bacillati</taxon>
        <taxon>Actinomycetota</taxon>
        <taxon>Actinomycetes</taxon>
        <taxon>Micrococcales</taxon>
        <taxon>Intrasporangiaceae</taxon>
        <taxon>Terracoccus</taxon>
    </lineage>
</organism>
<dbReference type="Gene3D" id="3.40.1740.10">
    <property type="entry name" value="VC0467-like"/>
    <property type="match status" value="1"/>
</dbReference>
<evidence type="ECO:0000313" key="3">
    <source>
        <dbReference type="EMBL" id="RKT76978.1"/>
    </source>
</evidence>
<dbReference type="InterPro" id="IPR003774">
    <property type="entry name" value="AlgH-like"/>
</dbReference>
<comment type="similarity">
    <text evidence="1 2">Belongs to the UPF0301 (AlgH) family.</text>
</comment>
<evidence type="ECO:0000256" key="1">
    <source>
        <dbReference type="ARBA" id="ARBA00009600"/>
    </source>
</evidence>
<evidence type="ECO:0000256" key="2">
    <source>
        <dbReference type="HAMAP-Rule" id="MF_00758"/>
    </source>
</evidence>
<dbReference type="SUPFAM" id="SSF143456">
    <property type="entry name" value="VC0467-like"/>
    <property type="match status" value="1"/>
</dbReference>
<sequence length="192" mass="20443">MWKAGTVSAPFHTSRLLVATPSVEGEVFGRSVVLLLHHDDEGAQGVVLNKPLAAPVDSVLPGWQKVVTAPPVLFQGGPVSTSSALGLVTVPGDAAEPLGVKRLFGSIGLVDLDVPTPVVEAELAGMRIFAGYAGWDAGQLENEIARGDWYLVDAEVADPFTHDPEGLWRRVLRRQRDNLAFVASYPADPSLN</sequence>
<dbReference type="Proteomes" id="UP000278440">
    <property type="component" value="Unassembled WGS sequence"/>
</dbReference>
<comment type="caution">
    <text evidence="3">The sequence shown here is derived from an EMBL/GenBank/DDBJ whole genome shotgun (WGS) entry which is preliminary data.</text>
</comment>
<keyword evidence="4" id="KW-1185">Reference proteome</keyword>
<dbReference type="AlphaFoldDB" id="A0A495XZ12"/>
<dbReference type="NCBIfam" id="NF001270">
    <property type="entry name" value="PRK00228.2-2"/>
    <property type="match status" value="1"/>
</dbReference>
<protein>
    <recommendedName>
        <fullName evidence="2">UPF0301 protein DFJ68_0385</fullName>
    </recommendedName>
</protein>